<dbReference type="InterPro" id="IPR050306">
    <property type="entry name" value="PfkB_Carbo_kinase"/>
</dbReference>
<organism evidence="8 9">
    <name type="scientific">Leucothrix arctica</name>
    <dbReference type="NCBI Taxonomy" id="1481894"/>
    <lineage>
        <taxon>Bacteria</taxon>
        <taxon>Pseudomonadati</taxon>
        <taxon>Pseudomonadota</taxon>
        <taxon>Gammaproteobacteria</taxon>
        <taxon>Thiotrichales</taxon>
        <taxon>Thiotrichaceae</taxon>
        <taxon>Leucothrix</taxon>
    </lineage>
</organism>
<name>A0A317CMD3_9GAMM</name>
<dbReference type="GO" id="GO:0005524">
    <property type="term" value="F:ATP binding"/>
    <property type="evidence" value="ECO:0007669"/>
    <property type="project" value="UniProtKB-KW"/>
</dbReference>
<feature type="domain" description="Carbohydrate kinase PfkB" evidence="6">
    <location>
        <begin position="7"/>
        <end position="320"/>
    </location>
</feature>
<keyword evidence="9" id="KW-1185">Reference proteome</keyword>
<reference evidence="8 9" key="1">
    <citation type="submission" date="2018-05" db="EMBL/GenBank/DDBJ databases">
        <title>Leucothrix arctica sp. nov., isolated from Arctic seawater.</title>
        <authorList>
            <person name="Choi A."/>
            <person name="Baek K."/>
        </authorList>
    </citation>
    <scope>NUCLEOTIDE SEQUENCE [LARGE SCALE GENOMIC DNA]</scope>
    <source>
        <strain evidence="8 9">IMCC9719</strain>
    </source>
</reference>
<keyword evidence="3" id="KW-0547">Nucleotide-binding</keyword>
<evidence type="ECO:0000256" key="2">
    <source>
        <dbReference type="ARBA" id="ARBA00022679"/>
    </source>
</evidence>
<evidence type="ECO:0000256" key="1">
    <source>
        <dbReference type="ARBA" id="ARBA00010688"/>
    </source>
</evidence>
<evidence type="ECO:0000259" key="7">
    <source>
        <dbReference type="Pfam" id="PF09863"/>
    </source>
</evidence>
<evidence type="ECO:0000259" key="6">
    <source>
        <dbReference type="Pfam" id="PF00294"/>
    </source>
</evidence>
<evidence type="ECO:0000313" key="8">
    <source>
        <dbReference type="EMBL" id="PWQ99381.1"/>
    </source>
</evidence>
<comment type="caution">
    <text evidence="8">The sequence shown here is derived from an EMBL/GenBank/DDBJ whole genome shotgun (WGS) entry which is preliminary data.</text>
</comment>
<dbReference type="PANTHER" id="PTHR43085:SF49">
    <property type="entry name" value="5-DEHYDRO-2-DEOXYGLUCONOKINASE"/>
    <property type="match status" value="1"/>
</dbReference>
<evidence type="ECO:0000256" key="4">
    <source>
        <dbReference type="ARBA" id="ARBA00022777"/>
    </source>
</evidence>
<accession>A0A317CMD3</accession>
<dbReference type="GO" id="GO:0016301">
    <property type="term" value="F:kinase activity"/>
    <property type="evidence" value="ECO:0007669"/>
    <property type="project" value="UniProtKB-KW"/>
</dbReference>
<dbReference type="PROSITE" id="PS00584">
    <property type="entry name" value="PFKB_KINASES_2"/>
    <property type="match status" value="1"/>
</dbReference>
<keyword evidence="5" id="KW-0067">ATP-binding</keyword>
<dbReference type="Gene3D" id="3.40.1190.20">
    <property type="match status" value="1"/>
</dbReference>
<feature type="domain" description="DUF2090" evidence="7">
    <location>
        <begin position="324"/>
        <end position="631"/>
    </location>
</feature>
<dbReference type="Proteomes" id="UP000245506">
    <property type="component" value="Unassembled WGS sequence"/>
</dbReference>
<dbReference type="Pfam" id="PF00294">
    <property type="entry name" value="PfkB"/>
    <property type="match status" value="1"/>
</dbReference>
<dbReference type="Pfam" id="PF09863">
    <property type="entry name" value="DUF2090"/>
    <property type="match status" value="1"/>
</dbReference>
<dbReference type="InterPro" id="IPR002173">
    <property type="entry name" value="Carboh/pur_kinase_PfkB_CS"/>
</dbReference>
<dbReference type="Gene3D" id="3.20.20.70">
    <property type="entry name" value="Aldolase class I"/>
    <property type="match status" value="1"/>
</dbReference>
<dbReference type="AlphaFoldDB" id="A0A317CMD3"/>
<evidence type="ECO:0000313" key="9">
    <source>
        <dbReference type="Proteomes" id="UP000245506"/>
    </source>
</evidence>
<dbReference type="RefSeq" id="WP_109821647.1">
    <property type="nucleotide sequence ID" value="NZ_QGKL01000006.1"/>
</dbReference>
<evidence type="ECO:0000256" key="3">
    <source>
        <dbReference type="ARBA" id="ARBA00022741"/>
    </source>
</evidence>
<evidence type="ECO:0000256" key="5">
    <source>
        <dbReference type="ARBA" id="ARBA00022840"/>
    </source>
</evidence>
<dbReference type="Gene3D" id="2.20.150.10">
    <property type="entry name" value="putative 5-dehydro-2- deoxygluconokinase"/>
    <property type="match status" value="1"/>
</dbReference>
<comment type="similarity">
    <text evidence="1">Belongs to the carbohydrate kinase PfkB family.</text>
</comment>
<dbReference type="InterPro" id="IPR013785">
    <property type="entry name" value="Aldolase_TIM"/>
</dbReference>
<proteinExistence type="inferred from homology"/>
<dbReference type="InterPro" id="IPR029056">
    <property type="entry name" value="Ribokinase-like"/>
</dbReference>
<dbReference type="SUPFAM" id="SSF53613">
    <property type="entry name" value="Ribokinase-like"/>
    <property type="match status" value="1"/>
</dbReference>
<keyword evidence="2" id="KW-0808">Transferase</keyword>
<dbReference type="CDD" id="cd01166">
    <property type="entry name" value="KdgK"/>
    <property type="match status" value="1"/>
</dbReference>
<dbReference type="EMBL" id="QGKL01000006">
    <property type="protein sequence ID" value="PWQ99381.1"/>
    <property type="molecule type" value="Genomic_DNA"/>
</dbReference>
<dbReference type="InterPro" id="IPR011611">
    <property type="entry name" value="PfkB_dom"/>
</dbReference>
<dbReference type="NCBIfam" id="TIGR04382">
    <property type="entry name" value="myo_inos_iolC_N"/>
    <property type="match status" value="1"/>
</dbReference>
<dbReference type="InterPro" id="IPR030830">
    <property type="entry name" value="Myo_inos_IolC"/>
</dbReference>
<protein>
    <submittedName>
        <fullName evidence="8">5-dehydro-2-deoxygluconokinase</fullName>
    </submittedName>
</protein>
<dbReference type="InterPro" id="IPR018659">
    <property type="entry name" value="DUF2090"/>
</dbReference>
<gene>
    <name evidence="8" type="primary">iolC</name>
    <name evidence="8" type="ORF">DKT75_01395</name>
</gene>
<dbReference type="PANTHER" id="PTHR43085">
    <property type="entry name" value="HEXOKINASE FAMILY MEMBER"/>
    <property type="match status" value="1"/>
</dbReference>
<dbReference type="OrthoDB" id="9792663at2"/>
<sequence length="633" mass="70175">MTQKDLDILCIGRSSVDLYGQQVGGRLEDMGSFAKYVGGSPTNTSIGAARLGLKSALLTRVGNEHMGRFIRENLESEGVDTTAVITDPKRLTALVLLGIQDEERFPLIFYRENCADMAITEQDVSPQQIARTRAVVLSGTHFSTVETAKANEKAMTLAKEHGAKVVLDIDYRPNLWNLAGHGDGESRFIADQSVTEHIQQYLGGCDLIVGTEEEFHIAGGSDNSLEALSNVRKLTDAILVCKRGALGCRVFESDIDGWESGVTGPGFKIEVFNVLGAGDAFMAGLLRGWLRNESWEKTCAYANACGAFAVSRHGCCPAYPSEIELFEFIENGSECQALRFDQDLNHIHRTTNRPKTYGQMLAFACDHRVQFENWATEYGRDTKAINQFKQLAWQAAFEEGKDVEGFGVLLDDKLGRQALHTATSTNAWIGRPIEASGVFPLAFEAEAEIIEHLADWPLNQTVKVLCPYRLNDDDATREHHETLIKQLNRACLHTGHEWLLEIITARKGSEPHYDTVAEIVARFYEIGVKPDWWKLEPGKDDAYWKGISTVIEANDPYCHGIILLGLDGSIEDISQSIQIASSHPLVKGFAIGRTLFGESARSWLAGKIDDETAVTDMRGRYRQMLDVWANARP</sequence>
<keyword evidence="4 8" id="KW-0418">Kinase</keyword>
<dbReference type="InterPro" id="IPR023314">
    <property type="entry name" value="Myo_inos_IolC-like_sf"/>
</dbReference>